<dbReference type="WBParaSite" id="BTMF_0001809201-mRNA-1">
    <property type="protein sequence ID" value="BTMF_0001809201-mRNA-1"/>
    <property type="gene ID" value="BTMF_0001809201"/>
</dbReference>
<dbReference type="Pfam" id="PF06920">
    <property type="entry name" value="DHR-2_Lobe_A"/>
    <property type="match status" value="1"/>
</dbReference>
<dbReference type="InterPro" id="IPR046769">
    <property type="entry name" value="DOCKER_Lobe_A"/>
</dbReference>
<accession>A0A0R3RDG9</accession>
<dbReference type="GO" id="GO:0007264">
    <property type="term" value="P:small GTPase-mediated signal transduction"/>
    <property type="evidence" value="ECO:0007669"/>
    <property type="project" value="InterPro"/>
</dbReference>
<dbReference type="STRING" id="42155.A0A0R3RDG9"/>
<dbReference type="Proteomes" id="UP000280834">
    <property type="component" value="Unassembled WGS sequence"/>
</dbReference>
<dbReference type="PANTHER" id="PTHR45653:SF10">
    <property type="entry name" value="MYOBLAST CITY, ISOFORM B"/>
    <property type="match status" value="1"/>
</dbReference>
<evidence type="ECO:0000313" key="3">
    <source>
        <dbReference type="Proteomes" id="UP000280834"/>
    </source>
</evidence>
<name>A0A0R3RDG9_9BILA</name>
<dbReference type="GO" id="GO:0031267">
    <property type="term" value="F:small GTPase binding"/>
    <property type="evidence" value="ECO:0007669"/>
    <property type="project" value="TreeGrafter"/>
</dbReference>
<dbReference type="EMBL" id="UZAG01023595">
    <property type="protein sequence ID" value="VDO57164.1"/>
    <property type="molecule type" value="Genomic_DNA"/>
</dbReference>
<evidence type="ECO:0000259" key="1">
    <source>
        <dbReference type="Pfam" id="PF06920"/>
    </source>
</evidence>
<reference evidence="2 3" key="2">
    <citation type="submission" date="2018-11" db="EMBL/GenBank/DDBJ databases">
        <authorList>
            <consortium name="Pathogen Informatics"/>
        </authorList>
    </citation>
    <scope>NUCLEOTIDE SEQUENCE [LARGE SCALE GENOMIC DNA]</scope>
</reference>
<dbReference type="GO" id="GO:0016477">
    <property type="term" value="P:cell migration"/>
    <property type="evidence" value="ECO:0007669"/>
    <property type="project" value="TreeGrafter"/>
</dbReference>
<feature type="domain" description="DOCKER Lobe A" evidence="1">
    <location>
        <begin position="104"/>
        <end position="144"/>
    </location>
</feature>
<proteinExistence type="predicted"/>
<protein>
    <submittedName>
        <fullName evidence="4">DHR-2_Lobe_A domain-containing protein</fullName>
    </submittedName>
</protein>
<evidence type="ECO:0000313" key="2">
    <source>
        <dbReference type="EMBL" id="VDO57164.1"/>
    </source>
</evidence>
<dbReference type="InterPro" id="IPR043161">
    <property type="entry name" value="DOCK_C_lobe_A"/>
</dbReference>
<gene>
    <name evidence="2" type="ORF">BTMF_LOCUS16055</name>
</gene>
<reference evidence="4" key="1">
    <citation type="submission" date="2017-02" db="UniProtKB">
        <authorList>
            <consortium name="WormBaseParasite"/>
        </authorList>
    </citation>
    <scope>IDENTIFICATION</scope>
</reference>
<dbReference type="GO" id="GO:0005737">
    <property type="term" value="C:cytoplasm"/>
    <property type="evidence" value="ECO:0007669"/>
    <property type="project" value="TreeGrafter"/>
</dbReference>
<organism evidence="4">
    <name type="scientific">Brugia timori</name>
    <dbReference type="NCBI Taxonomy" id="42155"/>
    <lineage>
        <taxon>Eukaryota</taxon>
        <taxon>Metazoa</taxon>
        <taxon>Ecdysozoa</taxon>
        <taxon>Nematoda</taxon>
        <taxon>Chromadorea</taxon>
        <taxon>Rhabditida</taxon>
        <taxon>Spirurina</taxon>
        <taxon>Spiruromorpha</taxon>
        <taxon>Filarioidea</taxon>
        <taxon>Onchocercidae</taxon>
        <taxon>Brugia</taxon>
    </lineage>
</organism>
<keyword evidence="3" id="KW-1185">Reference proteome</keyword>
<dbReference type="PANTHER" id="PTHR45653">
    <property type="entry name" value="DEDICATOR OF CYTOKINESIS"/>
    <property type="match status" value="1"/>
</dbReference>
<dbReference type="GO" id="GO:0007520">
    <property type="term" value="P:myoblast fusion"/>
    <property type="evidence" value="ECO:0007669"/>
    <property type="project" value="TreeGrafter"/>
</dbReference>
<dbReference type="GO" id="GO:0005085">
    <property type="term" value="F:guanyl-nucleotide exchange factor activity"/>
    <property type="evidence" value="ECO:0007669"/>
    <property type="project" value="InterPro"/>
</dbReference>
<sequence>MQLDCLVDEDCGGQKFKEQLHNIMMDMSRSDTDLVVEGCKFVALVDTLLQHLFEYREVRTNGYCIENGMDRTVELLWAECELPPALLDAHLNRQCGTQRQLKEALYNEAANLFDEKELWEESIGILKELTFQYEKNYEYEKLPSLL</sequence>
<dbReference type="AlphaFoldDB" id="A0A0R3RDG9"/>
<dbReference type="InterPro" id="IPR026791">
    <property type="entry name" value="DOCK"/>
</dbReference>
<evidence type="ECO:0000313" key="4">
    <source>
        <dbReference type="WBParaSite" id="BTMF_0001809201-mRNA-1"/>
    </source>
</evidence>
<dbReference type="GO" id="GO:0005886">
    <property type="term" value="C:plasma membrane"/>
    <property type="evidence" value="ECO:0007669"/>
    <property type="project" value="TreeGrafter"/>
</dbReference>
<dbReference type="Gene3D" id="1.25.40.410">
    <property type="match status" value="1"/>
</dbReference>